<dbReference type="Pfam" id="PF19848">
    <property type="entry name" value="DUF6323"/>
    <property type="match status" value="1"/>
</dbReference>
<gene>
    <name evidence="1" type="ORF">A5888_003793</name>
</gene>
<dbReference type="Proteomes" id="UP000195141">
    <property type="component" value="Chromosome"/>
</dbReference>
<name>A0AAQ3W2B9_9ENTE</name>
<organism evidence="1 2">
    <name type="scientific">Candidatus Enterococcus clewellii</name>
    <dbReference type="NCBI Taxonomy" id="1834193"/>
    <lineage>
        <taxon>Bacteria</taxon>
        <taxon>Bacillati</taxon>
        <taxon>Bacillota</taxon>
        <taxon>Bacilli</taxon>
        <taxon>Lactobacillales</taxon>
        <taxon>Enterococcaceae</taxon>
        <taxon>Enterococcus</taxon>
    </lineage>
</organism>
<reference evidence="1" key="1">
    <citation type="submission" date="2017-05" db="EMBL/GenBank/DDBJ databases">
        <authorList>
            <consortium name="The Broad Institute Genomics Platform"/>
            <consortium name="The Broad Institute Genomic Center for Infectious Diseases"/>
            <person name="Earl A."/>
            <person name="Manson A."/>
            <person name="Schwartman J."/>
            <person name="Gilmore M."/>
            <person name="Abouelleil A."/>
            <person name="Cao P."/>
            <person name="Chapman S."/>
            <person name="Cusick C."/>
            <person name="Shea T."/>
            <person name="Young S."/>
            <person name="Neafsey D."/>
            <person name="Nusbaum C."/>
            <person name="Birren B."/>
        </authorList>
    </citation>
    <scope>NUCLEOTIDE SEQUENCE</scope>
    <source>
        <strain evidence="1">9E7_DIV0242</strain>
    </source>
</reference>
<evidence type="ECO:0000313" key="2">
    <source>
        <dbReference type="Proteomes" id="UP000195141"/>
    </source>
</evidence>
<sequence>MKYDMVSLFNELQDQNGISLNQVIQRQELHLSELQLQELAVKREESLEANHLIDLSSDSQRYIATQLDQSTLTTTKNYFQHLIDLQESFYFLRSNLPFSYSDEELLEKLIATFEKYEGSISPMQGALEEWLIEENLKGGTLDDGIDNSLGKK</sequence>
<protein>
    <submittedName>
        <fullName evidence="1">Uncharacterized protein</fullName>
    </submittedName>
</protein>
<accession>A0AAQ3W2B9</accession>
<dbReference type="EMBL" id="CP147247">
    <property type="protein sequence ID" value="WYJ92020.1"/>
    <property type="molecule type" value="Genomic_DNA"/>
</dbReference>
<dbReference type="InterPro" id="IPR046286">
    <property type="entry name" value="DUF6323"/>
</dbReference>
<reference evidence="1" key="2">
    <citation type="submission" date="2024-03" db="EMBL/GenBank/DDBJ databases">
        <title>The Genome Sequence of Enterococcus sp. DIV0242b.</title>
        <authorList>
            <consortium name="The Broad Institute Genomics Platform"/>
            <consortium name="The Broad Institute Microbial Omics Core"/>
            <consortium name="The Broad Institute Genomic Center for Infectious Diseases"/>
            <person name="Earl A."/>
            <person name="Manson A."/>
            <person name="Gilmore M."/>
            <person name="Schwartman J."/>
            <person name="Shea T."/>
            <person name="Abouelleil A."/>
            <person name="Cao P."/>
            <person name="Chapman S."/>
            <person name="Cusick C."/>
            <person name="Young S."/>
            <person name="Neafsey D."/>
            <person name="Nusbaum C."/>
            <person name="Birren B."/>
        </authorList>
    </citation>
    <scope>NUCLEOTIDE SEQUENCE</scope>
    <source>
        <strain evidence="1">9E7_DIV0242</strain>
    </source>
</reference>
<proteinExistence type="predicted"/>
<dbReference type="RefSeq" id="WP_086349000.1">
    <property type="nucleotide sequence ID" value="NZ_CP147247.1"/>
</dbReference>
<dbReference type="AlphaFoldDB" id="A0AAQ3W2B9"/>
<evidence type="ECO:0000313" key="1">
    <source>
        <dbReference type="EMBL" id="WYJ92020.1"/>
    </source>
</evidence>
<keyword evidence="2" id="KW-1185">Reference proteome</keyword>